<name>A0A6V7X7E7_MELEN</name>
<evidence type="ECO:0000313" key="2">
    <source>
        <dbReference type="EMBL" id="CAD2195072.1"/>
    </source>
</evidence>
<organism evidence="2 3">
    <name type="scientific">Meloidogyne enterolobii</name>
    <name type="common">Root-knot nematode worm</name>
    <name type="synonym">Meloidogyne mayaguensis</name>
    <dbReference type="NCBI Taxonomy" id="390850"/>
    <lineage>
        <taxon>Eukaryota</taxon>
        <taxon>Metazoa</taxon>
        <taxon>Ecdysozoa</taxon>
        <taxon>Nematoda</taxon>
        <taxon>Chromadorea</taxon>
        <taxon>Rhabditida</taxon>
        <taxon>Tylenchina</taxon>
        <taxon>Tylenchomorpha</taxon>
        <taxon>Tylenchoidea</taxon>
        <taxon>Meloidogynidae</taxon>
        <taxon>Meloidogyninae</taxon>
        <taxon>Meloidogyne</taxon>
    </lineage>
</organism>
<reference evidence="2 3" key="1">
    <citation type="submission" date="2020-08" db="EMBL/GenBank/DDBJ databases">
        <authorList>
            <person name="Koutsovoulos G."/>
            <person name="Danchin GJ E."/>
        </authorList>
    </citation>
    <scope>NUCLEOTIDE SEQUENCE [LARGE SCALE GENOMIC DNA]</scope>
</reference>
<feature type="transmembrane region" description="Helical" evidence="1">
    <location>
        <begin position="12"/>
        <end position="29"/>
    </location>
</feature>
<accession>A0A6V7X7E7</accession>
<evidence type="ECO:0000256" key="1">
    <source>
        <dbReference type="SAM" id="Phobius"/>
    </source>
</evidence>
<protein>
    <submittedName>
        <fullName evidence="2">Uncharacterized protein</fullName>
    </submittedName>
</protein>
<dbReference type="AlphaFoldDB" id="A0A6V7X7E7"/>
<keyword evidence="1" id="KW-1133">Transmembrane helix</keyword>
<keyword evidence="1" id="KW-0812">Transmembrane</keyword>
<dbReference type="Proteomes" id="UP000580250">
    <property type="component" value="Unassembled WGS sequence"/>
</dbReference>
<dbReference type="EMBL" id="CAJEWN010001177">
    <property type="protein sequence ID" value="CAD2195072.1"/>
    <property type="molecule type" value="Genomic_DNA"/>
</dbReference>
<evidence type="ECO:0000313" key="3">
    <source>
        <dbReference type="Proteomes" id="UP000580250"/>
    </source>
</evidence>
<proteinExistence type="predicted"/>
<comment type="caution">
    <text evidence="2">The sequence shown here is derived from an EMBL/GenBank/DDBJ whole genome shotgun (WGS) entry which is preliminary data.</text>
</comment>
<keyword evidence="1" id="KW-0472">Membrane</keyword>
<gene>
    <name evidence="2" type="ORF">MENT_LOCUS48137</name>
</gene>
<sequence length="52" mass="6030">MIILQIVKQVYFLQFILSFSICTIQALILQFKTNRIVKHVCVCFAPLNTCLI</sequence>